<keyword evidence="5" id="KW-1133">Transmembrane helix</keyword>
<dbReference type="CDD" id="cd00063">
    <property type="entry name" value="FN3"/>
    <property type="match status" value="1"/>
</dbReference>
<evidence type="ECO:0000256" key="1">
    <source>
        <dbReference type="ARBA" id="ARBA00022729"/>
    </source>
</evidence>
<accession>A0A1G1YQL2</accession>
<dbReference type="InterPro" id="IPR011936">
    <property type="entry name" value="Myxo_disulph_rpt"/>
</dbReference>
<feature type="compositionally biased region" description="Polar residues" evidence="4">
    <location>
        <begin position="1223"/>
        <end position="1240"/>
    </location>
</feature>
<evidence type="ECO:0000256" key="2">
    <source>
        <dbReference type="ARBA" id="ARBA00022737"/>
    </source>
</evidence>
<dbReference type="Gene3D" id="2.60.40.10">
    <property type="entry name" value="Immunoglobulins"/>
    <property type="match status" value="1"/>
</dbReference>
<dbReference type="InterPro" id="IPR043543">
    <property type="entry name" value="PAPPA/PAPPA2"/>
</dbReference>
<dbReference type="GO" id="GO:0005615">
    <property type="term" value="C:extracellular space"/>
    <property type="evidence" value="ECO:0007669"/>
    <property type="project" value="TreeGrafter"/>
</dbReference>
<dbReference type="SUPFAM" id="SSF49265">
    <property type="entry name" value="Fibronectin type III"/>
    <property type="match status" value="1"/>
</dbReference>
<dbReference type="InterPro" id="IPR036116">
    <property type="entry name" value="FN3_sf"/>
</dbReference>
<dbReference type="Pfam" id="PF13948">
    <property type="entry name" value="DUF4215"/>
    <property type="match status" value="3"/>
</dbReference>
<evidence type="ECO:0000256" key="4">
    <source>
        <dbReference type="SAM" id="MobiDB-lite"/>
    </source>
</evidence>
<name>A0A1G1YQL2_9BACT</name>
<dbReference type="AlphaFoldDB" id="A0A1G1YQL2"/>
<feature type="compositionally biased region" description="Low complexity" evidence="4">
    <location>
        <begin position="1241"/>
        <end position="1250"/>
    </location>
</feature>
<sequence length="1268" mass="134664">MTTKNQPKILFFFSLNLSLAIGWFLLSWSLPVSQAANVNVSACVSSAEVCNNAVDDDCDNLIDCNDSSDCSASFYCTLAEDCTNGIDDDFDTNIDCADDDCSNHPSCGSDGPPADPICGNGIEEQGEECDNGAQNSNVTPNACRTTCRFYDCGDHVVDSGEECDDGNVSGGDGCSAICEEEICGDDVLDTGEQCDNGAQNSNVTPNACRTNCLSAHCSDNVLDTGEQCEDGNLVSGDGCDSNCTPTACGNGIRTTGESCDDGNLINGDGCSAICILEECGNGALNPGESCDDGNILSGDGCSSVCQSEGCGNNQVDPGESCDDGNLVGGDGCSAVCRLEEGCGDGGLDPGESCDDGNLINGDGCDSNCTQTACGNSLVSSGEQCDDGNLVSGDGCSAVCAFEQCGNGVLNPGESCDDGNINVSDSCDTQGQAPNTNGPCTLTFCGDGLPQTVNNEQCDDGNNAAGDGCSVTCQLESICGNGVVNAGEQCDPPGFGCSVTCQIQLVIIFHEVPNNLITTTSAVVNWQTNLASTAVLEWEKASGGGEGLVDNLSGTNYNYTITGLEPGVRYNYTITASRAQLPFDQHSVSGTFLILFEESCGDGICSGSETPVSCPVDCVEECNPNWTCTSFGECVNGVRVRECTKLNPACLLDIGRPPVVTDVGCGGICNIACDACAPNIDFNTCSCIPQIPCCGNRICEFDLNENTASCPTDCGLLPTLRLALTACLDGLDNDGDGLIDYPADPACSKPTDDSELNFAEVLENLQEFLANQILNNPLVEQVNQTLAAPTLVALTVINTFATFSFFNFLSYLQYFFTQPFAALFRRKRKKWGVTYNSITKQPVDLAIVRLYKKGTGQLVQSRVTDRQGRYTFIVEPGEYYLTVTKPKFDFPSSLLKAKIEDGKFLDLYHGENITVTDRNVVITANIPLDPKDDNTPARQVVLQYYLRKIQYAISFSAVPLAAVSMVISPGALTFSLFGFHCLLYVLFRRLGYQKPPKSWGIIYDKTNNKSLPHAITRIYDKQYNKLLETRLTDAKGRYAFLVDNNVYFLTADKTGYKTSKSQDINLVTKGKETVVDLNIGLEKGQAEAATVQPTASAPEAIAVTPPPGKVGLPAALSVQPLEPQLTEKSALTARPSLEDLARKVSDVEVSRQSLEELLKTKKSLSDLKEDLGEQIDQLENLEEKVETITEQVTEKIEQKESESQPAPVPPPTFSPTEVQPPASPTQKPAATPPASSQGQEQTSSAAESTTTPPTPPKPNNPPPEKSIFG</sequence>
<dbReference type="GO" id="GO:0004222">
    <property type="term" value="F:metalloendopeptidase activity"/>
    <property type="evidence" value="ECO:0007669"/>
    <property type="project" value="TreeGrafter"/>
</dbReference>
<reference evidence="6 7" key="1">
    <citation type="journal article" date="2016" name="Nat. Commun.">
        <title>Thousands of microbial genomes shed light on interconnected biogeochemical processes in an aquifer system.</title>
        <authorList>
            <person name="Anantharaman K."/>
            <person name="Brown C.T."/>
            <person name="Hug L.A."/>
            <person name="Sharon I."/>
            <person name="Castelle C.J."/>
            <person name="Probst A.J."/>
            <person name="Thomas B.C."/>
            <person name="Singh A."/>
            <person name="Wilkins M.J."/>
            <person name="Karaoz U."/>
            <person name="Brodie E.L."/>
            <person name="Williams K.H."/>
            <person name="Hubbard S.S."/>
            <person name="Banfield J.F."/>
        </authorList>
    </citation>
    <scope>NUCLEOTIDE SEQUENCE [LARGE SCALE GENOMIC DNA]</scope>
</reference>
<protein>
    <recommendedName>
        <fullName evidence="8">Fibronectin type-III domain-containing protein</fullName>
    </recommendedName>
</protein>
<dbReference type="InterPro" id="IPR003961">
    <property type="entry name" value="FN3_dom"/>
</dbReference>
<keyword evidence="2" id="KW-0677">Repeat</keyword>
<keyword evidence="1" id="KW-0732">Signal</keyword>
<keyword evidence="5" id="KW-0812">Transmembrane</keyword>
<evidence type="ECO:0000313" key="7">
    <source>
        <dbReference type="Proteomes" id="UP000176512"/>
    </source>
</evidence>
<proteinExistence type="predicted"/>
<dbReference type="Proteomes" id="UP000176512">
    <property type="component" value="Unassembled WGS sequence"/>
</dbReference>
<dbReference type="InterPro" id="IPR013783">
    <property type="entry name" value="Ig-like_fold"/>
</dbReference>
<keyword evidence="5" id="KW-0472">Membrane</keyword>
<gene>
    <name evidence="6" type="ORF">A3A24_00915</name>
</gene>
<comment type="caution">
    <text evidence="6">The sequence shown here is derived from an EMBL/GenBank/DDBJ whole genome shotgun (WGS) entry which is preliminary data.</text>
</comment>
<dbReference type="PANTHER" id="PTHR46130">
    <property type="entry name" value="LAMGL DOMAIN-CONTAINING PROTEIN"/>
    <property type="match status" value="1"/>
</dbReference>
<feature type="transmembrane region" description="Helical" evidence="5">
    <location>
        <begin position="959"/>
        <end position="986"/>
    </location>
</feature>
<keyword evidence="3" id="KW-1015">Disulfide bond</keyword>
<evidence type="ECO:0000256" key="5">
    <source>
        <dbReference type="SAM" id="Phobius"/>
    </source>
</evidence>
<evidence type="ECO:0008006" key="8">
    <source>
        <dbReference type="Google" id="ProtNLM"/>
    </source>
</evidence>
<dbReference type="Gene3D" id="2.60.40.1120">
    <property type="entry name" value="Carboxypeptidase-like, regulatory domain"/>
    <property type="match status" value="2"/>
</dbReference>
<dbReference type="InterPro" id="IPR008969">
    <property type="entry name" value="CarboxyPept-like_regulatory"/>
</dbReference>
<dbReference type="NCBIfam" id="TIGR02232">
    <property type="entry name" value="myxo_disulf_rpt"/>
    <property type="match status" value="9"/>
</dbReference>
<dbReference type="PANTHER" id="PTHR46130:SF3">
    <property type="entry name" value="CHROMOSOME UNDETERMINED SCAFFOLD_33, WHOLE GENOME SHOTGUN SEQUENCE"/>
    <property type="match status" value="1"/>
</dbReference>
<evidence type="ECO:0000256" key="3">
    <source>
        <dbReference type="ARBA" id="ARBA00023157"/>
    </source>
</evidence>
<feature type="compositionally biased region" description="Pro residues" evidence="4">
    <location>
        <begin position="1251"/>
        <end position="1268"/>
    </location>
</feature>
<dbReference type="SUPFAM" id="SSF49478">
    <property type="entry name" value="Cna protein B-type domain"/>
    <property type="match status" value="1"/>
</dbReference>
<organism evidence="6 7">
    <name type="scientific">Candidatus Buchananbacteria bacterium RIFCSPLOWO2_01_FULL_46_12</name>
    <dbReference type="NCBI Taxonomy" id="1797546"/>
    <lineage>
        <taxon>Bacteria</taxon>
        <taxon>Candidatus Buchananiibacteriota</taxon>
    </lineage>
</organism>
<dbReference type="GO" id="GO:0006508">
    <property type="term" value="P:proteolysis"/>
    <property type="evidence" value="ECO:0007669"/>
    <property type="project" value="TreeGrafter"/>
</dbReference>
<dbReference type="GO" id="GO:0007166">
    <property type="term" value="P:cell surface receptor signaling pathway"/>
    <property type="evidence" value="ECO:0007669"/>
    <property type="project" value="TreeGrafter"/>
</dbReference>
<dbReference type="EMBL" id="MHIP01000049">
    <property type="protein sequence ID" value="OGY53717.1"/>
    <property type="molecule type" value="Genomic_DNA"/>
</dbReference>
<evidence type="ECO:0000313" key="6">
    <source>
        <dbReference type="EMBL" id="OGY53717.1"/>
    </source>
</evidence>
<feature type="region of interest" description="Disordered" evidence="4">
    <location>
        <begin position="1193"/>
        <end position="1268"/>
    </location>
</feature>
<dbReference type="SUPFAM" id="SSF49464">
    <property type="entry name" value="Carboxypeptidase regulatory domain-like"/>
    <property type="match status" value="1"/>
</dbReference>